<dbReference type="GeneTree" id="ENSGT00940000160620"/>
<accession>A0A7N5P6H9</accession>
<evidence type="ECO:0000256" key="1">
    <source>
        <dbReference type="ARBA" id="ARBA00004141"/>
    </source>
</evidence>
<comment type="similarity">
    <text evidence="2 6">Belongs to the peroxisomal membrane protein PXMP2/4 family.</text>
</comment>
<evidence type="ECO:0000256" key="4">
    <source>
        <dbReference type="ARBA" id="ARBA00022989"/>
    </source>
</evidence>
<organism evidence="7 8">
    <name type="scientific">Ailuropoda melanoleuca</name>
    <name type="common">Giant panda</name>
    <dbReference type="NCBI Taxonomy" id="9646"/>
    <lineage>
        <taxon>Eukaryota</taxon>
        <taxon>Metazoa</taxon>
        <taxon>Chordata</taxon>
        <taxon>Craniata</taxon>
        <taxon>Vertebrata</taxon>
        <taxon>Euteleostomi</taxon>
        <taxon>Mammalia</taxon>
        <taxon>Eutheria</taxon>
        <taxon>Laurasiatheria</taxon>
        <taxon>Carnivora</taxon>
        <taxon>Caniformia</taxon>
        <taxon>Ursidae</taxon>
        <taxon>Ailuropoda</taxon>
    </lineage>
</organism>
<proteinExistence type="inferred from homology"/>
<reference evidence="7" key="3">
    <citation type="submission" date="2025-09" db="UniProtKB">
        <authorList>
            <consortium name="Ensembl"/>
        </authorList>
    </citation>
    <scope>IDENTIFICATION</scope>
</reference>
<evidence type="ECO:0000313" key="8">
    <source>
        <dbReference type="Proteomes" id="UP000008912"/>
    </source>
</evidence>
<reference evidence="7" key="2">
    <citation type="submission" date="2025-08" db="UniProtKB">
        <authorList>
            <consortium name="Ensembl"/>
        </authorList>
    </citation>
    <scope>IDENTIFICATION</scope>
</reference>
<dbReference type="InterPro" id="IPR007248">
    <property type="entry name" value="Mpv17_PMP22"/>
</dbReference>
<evidence type="ECO:0000256" key="6">
    <source>
        <dbReference type="RuleBase" id="RU363053"/>
    </source>
</evidence>
<comment type="subcellular location">
    <subcellularLocation>
        <location evidence="1">Membrane</location>
        <topology evidence="1">Multi-pass membrane protein</topology>
    </subcellularLocation>
</comment>
<dbReference type="GO" id="GO:0016020">
    <property type="term" value="C:membrane"/>
    <property type="evidence" value="ECO:0007669"/>
    <property type="project" value="UniProtKB-SubCell"/>
</dbReference>
<sequence>MASGGWRWLRGLRAVGQPLFQGRALLVTNTLGCGVLMAAGDGVRQSWEVRARPGQKFDPRRSASMFAVGCSMGPFLHYWYLWLDHLLPASGLPGLPNILRKVLIDQLVASPMLGVWYFLGRLVRLASCPAGELPLRAPPVPSHLHQRPDAGLGHVPLLPEVPGELGGRTRHPGGSSGAACVNPRWRCSCALGCGPPRPVIICTPQQAGGELITSRVKTRPLSAVRCDLGQVPAASVPQD</sequence>
<evidence type="ECO:0000256" key="3">
    <source>
        <dbReference type="ARBA" id="ARBA00022692"/>
    </source>
</evidence>
<protein>
    <submittedName>
        <fullName evidence="7">MPV17 mitochondrial inner membrane protein like 2</fullName>
    </submittedName>
</protein>
<evidence type="ECO:0000256" key="5">
    <source>
        <dbReference type="ARBA" id="ARBA00023136"/>
    </source>
</evidence>
<evidence type="ECO:0000256" key="2">
    <source>
        <dbReference type="ARBA" id="ARBA00006824"/>
    </source>
</evidence>
<keyword evidence="3" id="KW-0812">Transmembrane</keyword>
<dbReference type="GO" id="GO:0061668">
    <property type="term" value="P:mitochondrial ribosome assembly"/>
    <property type="evidence" value="ECO:0007669"/>
    <property type="project" value="TreeGrafter"/>
</dbReference>
<dbReference type="AlphaFoldDB" id="A0A7N5P6H9"/>
<evidence type="ECO:0000313" key="7">
    <source>
        <dbReference type="Ensembl" id="ENSAMEP00000033553.1"/>
    </source>
</evidence>
<keyword evidence="8" id="KW-1185">Reference proteome</keyword>
<dbReference type="Ensembl" id="ENSAMET00000038602.1">
    <property type="protein sequence ID" value="ENSAMEP00000033553.1"/>
    <property type="gene ID" value="ENSAMEG00000011081.2"/>
</dbReference>
<dbReference type="PANTHER" id="PTHR11266:SF8">
    <property type="entry name" value="MPV17-LIKE PROTEIN 2"/>
    <property type="match status" value="1"/>
</dbReference>
<keyword evidence="5" id="KW-0472">Membrane</keyword>
<dbReference type="GO" id="GO:0005739">
    <property type="term" value="C:mitochondrion"/>
    <property type="evidence" value="ECO:0007669"/>
    <property type="project" value="TreeGrafter"/>
</dbReference>
<gene>
    <name evidence="7" type="primary">MPV17L2</name>
</gene>
<keyword evidence="4" id="KW-1133">Transmembrane helix</keyword>
<dbReference type="Proteomes" id="UP000008912">
    <property type="component" value="Unassembled WGS sequence"/>
</dbReference>
<dbReference type="InParanoid" id="A0A7N5P6H9"/>
<dbReference type="PANTHER" id="PTHR11266">
    <property type="entry name" value="PEROXISOMAL MEMBRANE PROTEIN 2, PXMP2 MPV17"/>
    <property type="match status" value="1"/>
</dbReference>
<name>A0A7N5P6H9_AILME</name>
<reference evidence="7 8" key="1">
    <citation type="journal article" date="2010" name="Nature">
        <title>The sequence and de novo assembly of the giant panda genome.</title>
        <authorList>
            <person name="Li R."/>
            <person name="Fan W."/>
            <person name="Tian G."/>
            <person name="Zhu H."/>
            <person name="He L."/>
            <person name="Cai J."/>
            <person name="Huang Q."/>
            <person name="Cai Q."/>
            <person name="Li B."/>
            <person name="Bai Y."/>
            <person name="Zhang Z."/>
            <person name="Zhang Y."/>
            <person name="Wang W."/>
            <person name="Li J."/>
            <person name="Wei F."/>
            <person name="Li H."/>
            <person name="Jian M."/>
            <person name="Li J."/>
            <person name="Zhang Z."/>
            <person name="Nielsen R."/>
            <person name="Li D."/>
            <person name="Gu W."/>
            <person name="Yang Z."/>
            <person name="Xuan Z."/>
            <person name="Ryder O.A."/>
            <person name="Leung F.C."/>
            <person name="Zhou Y."/>
            <person name="Cao J."/>
            <person name="Sun X."/>
            <person name="Fu Y."/>
            <person name="Fang X."/>
            <person name="Guo X."/>
            <person name="Wang B."/>
            <person name="Hou R."/>
            <person name="Shen F."/>
            <person name="Mu B."/>
            <person name="Ni P."/>
            <person name="Lin R."/>
            <person name="Qian W."/>
            <person name="Wang G."/>
            <person name="Yu C."/>
            <person name="Nie W."/>
            <person name="Wang J."/>
            <person name="Wu Z."/>
            <person name="Liang H."/>
            <person name="Min J."/>
            <person name="Wu Q."/>
            <person name="Cheng S."/>
            <person name="Ruan J."/>
            <person name="Wang M."/>
            <person name="Shi Z."/>
            <person name="Wen M."/>
            <person name="Liu B."/>
            <person name="Ren X."/>
            <person name="Zheng H."/>
            <person name="Dong D."/>
            <person name="Cook K."/>
            <person name="Shan G."/>
            <person name="Zhang H."/>
            <person name="Kosiol C."/>
            <person name="Xie X."/>
            <person name="Lu Z."/>
            <person name="Zheng H."/>
            <person name="Li Y."/>
            <person name="Steiner C.C."/>
            <person name="Lam T.T."/>
            <person name="Lin S."/>
            <person name="Zhang Q."/>
            <person name="Li G."/>
            <person name="Tian J."/>
            <person name="Gong T."/>
            <person name="Liu H."/>
            <person name="Zhang D."/>
            <person name="Fang L."/>
            <person name="Ye C."/>
            <person name="Zhang J."/>
            <person name="Hu W."/>
            <person name="Xu A."/>
            <person name="Ren Y."/>
            <person name="Zhang G."/>
            <person name="Bruford M.W."/>
            <person name="Li Q."/>
            <person name="Ma L."/>
            <person name="Guo Y."/>
            <person name="An N."/>
            <person name="Hu Y."/>
            <person name="Zheng Y."/>
            <person name="Shi Y."/>
            <person name="Li Z."/>
            <person name="Liu Q."/>
            <person name="Chen Y."/>
            <person name="Zhao J."/>
            <person name="Qu N."/>
            <person name="Zhao S."/>
            <person name="Tian F."/>
            <person name="Wang X."/>
            <person name="Wang H."/>
            <person name="Xu L."/>
            <person name="Liu X."/>
            <person name="Vinar T."/>
            <person name="Wang Y."/>
            <person name="Lam T.W."/>
            <person name="Yiu S.M."/>
            <person name="Liu S."/>
            <person name="Zhang H."/>
            <person name="Li D."/>
            <person name="Huang Y."/>
            <person name="Wang X."/>
            <person name="Yang G."/>
            <person name="Jiang Z."/>
            <person name="Wang J."/>
            <person name="Qin N."/>
            <person name="Li L."/>
            <person name="Li J."/>
            <person name="Bolund L."/>
            <person name="Kristiansen K."/>
            <person name="Wong G.K."/>
            <person name="Olson M."/>
            <person name="Zhang X."/>
            <person name="Li S."/>
            <person name="Yang H."/>
            <person name="Wang J."/>
            <person name="Wang J."/>
        </authorList>
    </citation>
    <scope>NUCLEOTIDE SEQUENCE [LARGE SCALE GENOMIC DNA]</scope>
</reference>